<organism evidence="2 3">
    <name type="scientific">Segatella copri</name>
    <dbReference type="NCBI Taxonomy" id="165179"/>
    <lineage>
        <taxon>Bacteria</taxon>
        <taxon>Pseudomonadati</taxon>
        <taxon>Bacteroidota</taxon>
        <taxon>Bacteroidia</taxon>
        <taxon>Bacteroidales</taxon>
        <taxon>Prevotellaceae</taxon>
        <taxon>Segatella</taxon>
    </lineage>
</organism>
<accession>A0A6I2TX88</accession>
<evidence type="ECO:0000313" key="3">
    <source>
        <dbReference type="Proteomes" id="UP000450161"/>
    </source>
</evidence>
<dbReference type="AlphaFoldDB" id="A0A6I2TX88"/>
<feature type="transmembrane region" description="Helical" evidence="1">
    <location>
        <begin position="6"/>
        <end position="30"/>
    </location>
</feature>
<protein>
    <submittedName>
        <fullName evidence="2">Uncharacterized protein</fullName>
    </submittedName>
</protein>
<keyword evidence="1" id="KW-1133">Transmembrane helix</keyword>
<gene>
    <name evidence="2" type="ORF">FYJ72_03960</name>
</gene>
<evidence type="ECO:0000313" key="2">
    <source>
        <dbReference type="EMBL" id="MST76858.1"/>
    </source>
</evidence>
<keyword evidence="1" id="KW-0812">Transmembrane</keyword>
<proteinExistence type="predicted"/>
<comment type="caution">
    <text evidence="2">The sequence shown here is derived from an EMBL/GenBank/DDBJ whole genome shotgun (WGS) entry which is preliminary data.</text>
</comment>
<evidence type="ECO:0000256" key="1">
    <source>
        <dbReference type="SAM" id="Phobius"/>
    </source>
</evidence>
<sequence length="59" mass="6616">MRISKHISVCYHMVDPAVVAACVAAGYVAFWQMKYIRQGLELCGQAIIEHFTGSKDDKQ</sequence>
<keyword evidence="1" id="KW-0472">Membrane</keyword>
<dbReference type="EMBL" id="VUNF01000004">
    <property type="protein sequence ID" value="MST76858.1"/>
    <property type="molecule type" value="Genomic_DNA"/>
</dbReference>
<reference evidence="2 3" key="1">
    <citation type="submission" date="2019-08" db="EMBL/GenBank/DDBJ databases">
        <title>In-depth cultivation of the pig gut microbiome towards novel bacterial diversity and tailored functional studies.</title>
        <authorList>
            <person name="Wylensek D."/>
            <person name="Hitch T.C.A."/>
            <person name="Clavel T."/>
        </authorList>
    </citation>
    <scope>NUCLEOTIDE SEQUENCE [LARGE SCALE GENOMIC DNA]</scope>
    <source>
        <strain evidence="2 3">LKV-178-WT-2C</strain>
    </source>
</reference>
<name>A0A6I2TX88_9BACT</name>
<dbReference type="RefSeq" id="WP_154480480.1">
    <property type="nucleotide sequence ID" value="NZ_VUNF01000004.1"/>
</dbReference>
<dbReference type="Proteomes" id="UP000450161">
    <property type="component" value="Unassembled WGS sequence"/>
</dbReference>